<sequence length="53" mass="5937">MPRNCTDKDIPFPLLWKTEHTRPGPKESEAPKQPGGAILCELQAACIKQKICF</sequence>
<gene>
    <name evidence="1" type="ORF">ANACOL_04002</name>
</gene>
<dbReference type="HOGENOM" id="CLU_3057900_0_0_9"/>
<name>B0PGY0_9FIRM</name>
<keyword evidence="2" id="KW-1185">Reference proteome</keyword>
<evidence type="ECO:0000313" key="2">
    <source>
        <dbReference type="Proteomes" id="UP000003803"/>
    </source>
</evidence>
<reference evidence="1" key="1">
    <citation type="submission" date="2007-11" db="EMBL/GenBank/DDBJ databases">
        <authorList>
            <person name="Fulton L."/>
            <person name="Clifton S."/>
            <person name="Fulton B."/>
            <person name="Xu J."/>
            <person name="Minx P."/>
            <person name="Pepin K.H."/>
            <person name="Johnson M."/>
            <person name="Thiruvilangam P."/>
            <person name="Bhonagiri V."/>
            <person name="Nash W.E."/>
            <person name="Mardis E.R."/>
            <person name="Wilson R.K."/>
        </authorList>
    </citation>
    <scope>NUCLEOTIDE SEQUENCE [LARGE SCALE GENOMIC DNA]</scope>
    <source>
        <strain evidence="1">DSM 17241</strain>
    </source>
</reference>
<protein>
    <submittedName>
        <fullName evidence="1">Uncharacterized protein</fullName>
    </submittedName>
</protein>
<organism evidence="1 2">
    <name type="scientific">Anaerotruncus colihominis DSM 17241</name>
    <dbReference type="NCBI Taxonomy" id="445972"/>
    <lineage>
        <taxon>Bacteria</taxon>
        <taxon>Bacillati</taxon>
        <taxon>Bacillota</taxon>
        <taxon>Clostridia</taxon>
        <taxon>Eubacteriales</taxon>
        <taxon>Oscillospiraceae</taxon>
        <taxon>Anaerotruncus</taxon>
    </lineage>
</organism>
<dbReference type="EMBL" id="ABGD02000030">
    <property type="protein sequence ID" value="EDS09229.1"/>
    <property type="molecule type" value="Genomic_DNA"/>
</dbReference>
<comment type="caution">
    <text evidence="1">The sequence shown here is derived from an EMBL/GenBank/DDBJ whole genome shotgun (WGS) entry which is preliminary data.</text>
</comment>
<dbReference type="AlphaFoldDB" id="B0PGY0"/>
<dbReference type="Proteomes" id="UP000003803">
    <property type="component" value="Unassembled WGS sequence"/>
</dbReference>
<accession>B0PGY0</accession>
<proteinExistence type="predicted"/>
<reference evidence="1" key="2">
    <citation type="submission" date="2013-09" db="EMBL/GenBank/DDBJ databases">
        <title>Draft genome sequence of Anaerotruncus colihominis(DSM 17241).</title>
        <authorList>
            <person name="Sudarsanam P."/>
            <person name="Ley R."/>
            <person name="Guruge J."/>
            <person name="Turnbaugh P.J."/>
            <person name="Mahowald M."/>
            <person name="Liep D."/>
            <person name="Gordon J."/>
        </authorList>
    </citation>
    <scope>NUCLEOTIDE SEQUENCE</scope>
    <source>
        <strain evidence="1">DSM 17241</strain>
    </source>
</reference>
<evidence type="ECO:0000313" key="1">
    <source>
        <dbReference type="EMBL" id="EDS09229.1"/>
    </source>
</evidence>